<evidence type="ECO:0000256" key="2">
    <source>
        <dbReference type="ARBA" id="ARBA00022793"/>
    </source>
</evidence>
<feature type="modified residue" description="N6-(pyridoxal phosphate)lysine" evidence="5">
    <location>
        <position position="301"/>
    </location>
</feature>
<comment type="caution">
    <text evidence="7">The sequence shown here is derived from an EMBL/GenBank/DDBJ whole genome shotgun (WGS) entry which is preliminary data.</text>
</comment>
<keyword evidence="3 5" id="KW-0663">Pyridoxal phosphate</keyword>
<dbReference type="AlphaFoldDB" id="A0A062UH86"/>
<dbReference type="Gene3D" id="3.40.640.10">
    <property type="entry name" value="Type I PLP-dependent aspartate aminotransferase-like (Major domain)"/>
    <property type="match status" value="1"/>
</dbReference>
<keyword evidence="2" id="KW-0210">Decarboxylase</keyword>
<dbReference type="GO" id="GO:0030170">
    <property type="term" value="F:pyridoxal phosphate binding"/>
    <property type="evidence" value="ECO:0007669"/>
    <property type="project" value="InterPro"/>
</dbReference>
<keyword evidence="4 6" id="KW-0456">Lyase</keyword>
<dbReference type="Pfam" id="PF00282">
    <property type="entry name" value="Pyridoxal_deC"/>
    <property type="match status" value="1"/>
</dbReference>
<evidence type="ECO:0000313" key="8">
    <source>
        <dbReference type="Proteomes" id="UP000027037"/>
    </source>
</evidence>
<protein>
    <recommendedName>
        <fullName evidence="9">Cytochrome D ubiquinol oxidase subunit I</fullName>
    </recommendedName>
</protein>
<keyword evidence="8" id="KW-1185">Reference proteome</keyword>
<dbReference type="PRINTS" id="PR00800">
    <property type="entry name" value="YHDCRBOXLASE"/>
</dbReference>
<dbReference type="InterPro" id="IPR021115">
    <property type="entry name" value="Pyridoxal-P_BS"/>
</dbReference>
<reference evidence="7 8" key="1">
    <citation type="journal article" date="2014" name="Antonie Van Leeuwenhoek">
        <title>Hyphomonas beringensis sp. nov. and Hyphomonas chukchiensis sp. nov., isolated from surface seawater of the Bering Sea and Chukchi Sea.</title>
        <authorList>
            <person name="Li C."/>
            <person name="Lai Q."/>
            <person name="Li G."/>
            <person name="Dong C."/>
            <person name="Wang J."/>
            <person name="Liao Y."/>
            <person name="Shao Z."/>
        </authorList>
    </citation>
    <scope>NUCLEOTIDE SEQUENCE [LARGE SCALE GENOMIC DNA]</scope>
    <source>
        <strain evidence="7 8">25B14_1</strain>
    </source>
</reference>
<dbReference type="GO" id="GO:0019752">
    <property type="term" value="P:carboxylic acid metabolic process"/>
    <property type="evidence" value="ECO:0007669"/>
    <property type="project" value="InterPro"/>
</dbReference>
<dbReference type="PANTHER" id="PTHR11999">
    <property type="entry name" value="GROUP II PYRIDOXAL-5-PHOSPHATE DECARBOXYLASE"/>
    <property type="match status" value="1"/>
</dbReference>
<dbReference type="PANTHER" id="PTHR11999:SF70">
    <property type="entry name" value="MIP05841P"/>
    <property type="match status" value="1"/>
</dbReference>
<dbReference type="RefSeq" id="WP_034794207.1">
    <property type="nucleotide sequence ID" value="NZ_AWFF01000030.1"/>
</dbReference>
<name>A0A062UH86_9PROT</name>
<dbReference type="STRING" id="1280946.HY29_12285"/>
<dbReference type="SUPFAM" id="SSF53383">
    <property type="entry name" value="PLP-dependent transferases"/>
    <property type="match status" value="1"/>
</dbReference>
<dbReference type="GO" id="GO:0016831">
    <property type="term" value="F:carboxy-lyase activity"/>
    <property type="evidence" value="ECO:0007669"/>
    <property type="project" value="UniProtKB-KW"/>
</dbReference>
<evidence type="ECO:0000256" key="6">
    <source>
        <dbReference type="RuleBase" id="RU000382"/>
    </source>
</evidence>
<dbReference type="OrthoDB" id="9803665at2"/>
<dbReference type="PATRIC" id="fig|1280946.3.peg.1248"/>
<evidence type="ECO:0000256" key="3">
    <source>
        <dbReference type="ARBA" id="ARBA00022898"/>
    </source>
</evidence>
<gene>
    <name evidence="7" type="ORF">HY29_12285</name>
</gene>
<evidence type="ECO:0000313" key="7">
    <source>
        <dbReference type="EMBL" id="KCZ55495.1"/>
    </source>
</evidence>
<proteinExistence type="inferred from homology"/>
<dbReference type="PROSITE" id="PS00392">
    <property type="entry name" value="DDC_GAD_HDC_YDC"/>
    <property type="match status" value="1"/>
</dbReference>
<dbReference type="InterPro" id="IPR010977">
    <property type="entry name" value="Aromatic_deC"/>
</dbReference>
<dbReference type="EMBL" id="AWFF01000030">
    <property type="protein sequence ID" value="KCZ55495.1"/>
    <property type="molecule type" value="Genomic_DNA"/>
</dbReference>
<dbReference type="InterPro" id="IPR002129">
    <property type="entry name" value="PyrdxlP-dep_de-COase"/>
</dbReference>
<accession>A0A062UH86</accession>
<comment type="cofactor">
    <cofactor evidence="1 5 6">
        <name>pyridoxal 5'-phosphate</name>
        <dbReference type="ChEBI" id="CHEBI:597326"/>
    </cofactor>
</comment>
<dbReference type="GO" id="GO:0006520">
    <property type="term" value="P:amino acid metabolic process"/>
    <property type="evidence" value="ECO:0007669"/>
    <property type="project" value="InterPro"/>
</dbReference>
<dbReference type="eggNOG" id="COG0076">
    <property type="taxonomic scope" value="Bacteria"/>
</dbReference>
<evidence type="ECO:0000256" key="4">
    <source>
        <dbReference type="ARBA" id="ARBA00023239"/>
    </source>
</evidence>
<organism evidence="7 8">
    <name type="scientific">Hyphomonas beringensis</name>
    <dbReference type="NCBI Taxonomy" id="1280946"/>
    <lineage>
        <taxon>Bacteria</taxon>
        <taxon>Pseudomonadati</taxon>
        <taxon>Pseudomonadota</taxon>
        <taxon>Alphaproteobacteria</taxon>
        <taxon>Hyphomonadales</taxon>
        <taxon>Hyphomonadaceae</taxon>
        <taxon>Hyphomonas</taxon>
    </lineage>
</organism>
<comment type="similarity">
    <text evidence="6">Belongs to the group II decarboxylase family.</text>
</comment>
<dbReference type="Gene3D" id="3.90.1150.170">
    <property type="match status" value="2"/>
</dbReference>
<sequence length="483" mass="52958">MTSDKEPHQETLDPADWEAFSTRLHSMLDAAIGKMRTASEGRVWTEPPEDLRTKFSLDGAAHSPDEVDSTLRYLLPYGAGNTHPRFLGWVHGSGTPANLAADMAAAAMNANTGGRNHGAIQVEREVIDWCRRLYSFPETTSGLIVSGTSMATIIGLKVARDSQLEFESRKSGVCGQKLVGYTSSEAHACIARAFDMLGLGSDALRRIPVTPDHIMDVSALKEMIAKDRADGCTPFMIAGTCGSVNAGTIDDLDTLADISDTEDLWFHVDGAFGALGILSDRLRPRLKGLERADSLAFDFHKWLHVNYDAGCILVRDGEAHLRSFSDRPDYLKSSERGLAAGSPWPVEFGPELSRGFRALKVWAHIAEHGEEKLGRLITRNCEQAAYLGELVQAAPDLELLLPVSMQICCFRYVRDGLSDEALNKLNEDIVIQLQLQGVAAPSTTRISGRLAIRVNITNHRTRFSDLDLLVREIERIAADLTSD</sequence>
<dbReference type="InterPro" id="IPR015421">
    <property type="entry name" value="PyrdxlP-dep_Trfase_major"/>
</dbReference>
<evidence type="ECO:0008006" key="9">
    <source>
        <dbReference type="Google" id="ProtNLM"/>
    </source>
</evidence>
<dbReference type="InterPro" id="IPR015424">
    <property type="entry name" value="PyrdxlP-dep_Trfase"/>
</dbReference>
<evidence type="ECO:0000256" key="1">
    <source>
        <dbReference type="ARBA" id="ARBA00001933"/>
    </source>
</evidence>
<dbReference type="Proteomes" id="UP000027037">
    <property type="component" value="Unassembled WGS sequence"/>
</dbReference>
<evidence type="ECO:0000256" key="5">
    <source>
        <dbReference type="PIRSR" id="PIRSR602129-50"/>
    </source>
</evidence>